<keyword evidence="8" id="KW-0406">Ion transport</keyword>
<feature type="transmembrane region" description="Helical" evidence="12">
    <location>
        <begin position="70"/>
        <end position="89"/>
    </location>
</feature>
<evidence type="ECO:0000256" key="5">
    <source>
        <dbReference type="ARBA" id="ARBA00022692"/>
    </source>
</evidence>
<feature type="transmembrane region" description="Helical" evidence="12">
    <location>
        <begin position="110"/>
        <end position="132"/>
    </location>
</feature>
<evidence type="ECO:0000256" key="3">
    <source>
        <dbReference type="ARBA" id="ARBA00022448"/>
    </source>
</evidence>
<dbReference type="PANTHER" id="PTHR42985">
    <property type="entry name" value="SODIUM-COUPLED MONOCARBOXYLATE TRANSPORTER"/>
    <property type="match status" value="1"/>
</dbReference>
<keyword evidence="10" id="KW-0739">Sodium transport</keyword>
<evidence type="ECO:0000256" key="2">
    <source>
        <dbReference type="ARBA" id="ARBA00006434"/>
    </source>
</evidence>
<evidence type="ECO:0000256" key="9">
    <source>
        <dbReference type="ARBA" id="ARBA00023136"/>
    </source>
</evidence>
<keyword evidence="14" id="KW-1185">Reference proteome</keyword>
<dbReference type="GO" id="GO:0006814">
    <property type="term" value="P:sodium ion transport"/>
    <property type="evidence" value="ECO:0007669"/>
    <property type="project" value="UniProtKB-KW"/>
</dbReference>
<dbReference type="PANTHER" id="PTHR42985:SF40">
    <property type="entry name" value="LD47995P-RELATED"/>
    <property type="match status" value="1"/>
</dbReference>
<evidence type="ECO:0000313" key="13">
    <source>
        <dbReference type="EMBL" id="KAF7263439.1"/>
    </source>
</evidence>
<proteinExistence type="inferred from homology"/>
<keyword evidence="3" id="KW-0813">Transport</keyword>
<comment type="similarity">
    <text evidence="2 11">Belongs to the sodium:solute symporter (SSF) (TC 2.A.21) family.</text>
</comment>
<evidence type="ECO:0000256" key="1">
    <source>
        <dbReference type="ARBA" id="ARBA00004651"/>
    </source>
</evidence>
<dbReference type="Gene3D" id="1.20.1730.10">
    <property type="entry name" value="Sodium/glucose cotransporter"/>
    <property type="match status" value="1"/>
</dbReference>
<protein>
    <recommendedName>
        <fullName evidence="15">Sodium-dependent multivitamin transporter</fullName>
    </recommendedName>
</protein>
<keyword evidence="4" id="KW-1003">Cell membrane</keyword>
<feature type="non-terminal residue" evidence="13">
    <location>
        <position position="1"/>
    </location>
</feature>
<dbReference type="InterPro" id="IPR051163">
    <property type="entry name" value="Sodium:Solute_Symporter_SSF"/>
</dbReference>
<name>A0A834HKX9_RHYFE</name>
<keyword evidence="6 12" id="KW-1133">Transmembrane helix</keyword>
<evidence type="ECO:0000256" key="7">
    <source>
        <dbReference type="ARBA" id="ARBA00023053"/>
    </source>
</evidence>
<keyword evidence="7" id="KW-0915">Sodium</keyword>
<evidence type="ECO:0000256" key="4">
    <source>
        <dbReference type="ARBA" id="ARBA00022475"/>
    </source>
</evidence>
<dbReference type="InterPro" id="IPR038377">
    <property type="entry name" value="Na/Glc_symporter_sf"/>
</dbReference>
<keyword evidence="5 12" id="KW-0812">Transmembrane</keyword>
<dbReference type="AlphaFoldDB" id="A0A834HKX9"/>
<feature type="non-terminal residue" evidence="13">
    <location>
        <position position="151"/>
    </location>
</feature>
<evidence type="ECO:0000256" key="10">
    <source>
        <dbReference type="ARBA" id="ARBA00023201"/>
    </source>
</evidence>
<dbReference type="Proteomes" id="UP000625711">
    <property type="component" value="Unassembled WGS sequence"/>
</dbReference>
<dbReference type="EMBL" id="JAACXV010021434">
    <property type="protein sequence ID" value="KAF7263439.1"/>
    <property type="molecule type" value="Genomic_DNA"/>
</dbReference>
<reference evidence="13" key="1">
    <citation type="submission" date="2020-08" db="EMBL/GenBank/DDBJ databases">
        <title>Genome sequencing and assembly of the red palm weevil Rhynchophorus ferrugineus.</title>
        <authorList>
            <person name="Dias G.B."/>
            <person name="Bergman C.M."/>
            <person name="Manee M."/>
        </authorList>
    </citation>
    <scope>NUCLEOTIDE SEQUENCE</scope>
    <source>
        <strain evidence="13">AA-2017</strain>
        <tissue evidence="13">Whole larva</tissue>
    </source>
</reference>
<gene>
    <name evidence="13" type="ORF">GWI33_002288</name>
</gene>
<evidence type="ECO:0000256" key="11">
    <source>
        <dbReference type="RuleBase" id="RU362091"/>
    </source>
</evidence>
<organism evidence="13 14">
    <name type="scientific">Rhynchophorus ferrugineus</name>
    <name type="common">Red palm weevil</name>
    <name type="synonym">Curculio ferrugineus</name>
    <dbReference type="NCBI Taxonomy" id="354439"/>
    <lineage>
        <taxon>Eukaryota</taxon>
        <taxon>Metazoa</taxon>
        <taxon>Ecdysozoa</taxon>
        <taxon>Arthropoda</taxon>
        <taxon>Hexapoda</taxon>
        <taxon>Insecta</taxon>
        <taxon>Pterygota</taxon>
        <taxon>Neoptera</taxon>
        <taxon>Endopterygota</taxon>
        <taxon>Coleoptera</taxon>
        <taxon>Polyphaga</taxon>
        <taxon>Cucujiformia</taxon>
        <taxon>Curculionidae</taxon>
        <taxon>Dryophthorinae</taxon>
        <taxon>Rhynchophorus</taxon>
    </lineage>
</organism>
<sequence>IVCSFYSTIGGMKAVLITDVFQSILMFLSVFSVIGAALVQHGSVGEIWRIASEGNRTNIWNFNPDPTERHSWFTLILGGGITYLSLYGVNQTQIQRYLTVRDLRRAQKALWWNWPILFCLGLSTAFSGLAIYSRYHDCDPIRAGYINNTDQ</sequence>
<evidence type="ECO:0008006" key="15">
    <source>
        <dbReference type="Google" id="ProtNLM"/>
    </source>
</evidence>
<evidence type="ECO:0000256" key="12">
    <source>
        <dbReference type="SAM" id="Phobius"/>
    </source>
</evidence>
<keyword evidence="9 12" id="KW-0472">Membrane</keyword>
<comment type="subcellular location">
    <subcellularLocation>
        <location evidence="1">Cell membrane</location>
        <topology evidence="1">Multi-pass membrane protein</topology>
    </subcellularLocation>
</comment>
<accession>A0A834HKX9</accession>
<dbReference type="InterPro" id="IPR001734">
    <property type="entry name" value="Na/solute_symporter"/>
</dbReference>
<dbReference type="GO" id="GO:0015293">
    <property type="term" value="F:symporter activity"/>
    <property type="evidence" value="ECO:0007669"/>
    <property type="project" value="TreeGrafter"/>
</dbReference>
<feature type="transmembrane region" description="Helical" evidence="12">
    <location>
        <begin position="20"/>
        <end position="39"/>
    </location>
</feature>
<dbReference type="Pfam" id="PF00474">
    <property type="entry name" value="SSF"/>
    <property type="match status" value="1"/>
</dbReference>
<evidence type="ECO:0000256" key="6">
    <source>
        <dbReference type="ARBA" id="ARBA00022989"/>
    </source>
</evidence>
<dbReference type="PROSITE" id="PS50283">
    <property type="entry name" value="NA_SOLUT_SYMP_3"/>
    <property type="match status" value="1"/>
</dbReference>
<dbReference type="GO" id="GO:0005886">
    <property type="term" value="C:plasma membrane"/>
    <property type="evidence" value="ECO:0007669"/>
    <property type="project" value="UniProtKB-SubCell"/>
</dbReference>
<evidence type="ECO:0000256" key="8">
    <source>
        <dbReference type="ARBA" id="ARBA00023065"/>
    </source>
</evidence>
<comment type="caution">
    <text evidence="13">The sequence shown here is derived from an EMBL/GenBank/DDBJ whole genome shotgun (WGS) entry which is preliminary data.</text>
</comment>
<dbReference type="OrthoDB" id="6132759at2759"/>
<evidence type="ECO:0000313" key="14">
    <source>
        <dbReference type="Proteomes" id="UP000625711"/>
    </source>
</evidence>